<feature type="signal peptide" evidence="1">
    <location>
        <begin position="1"/>
        <end position="29"/>
    </location>
</feature>
<reference evidence="2" key="1">
    <citation type="submission" date="2023-10" db="EMBL/GenBank/DDBJ databases">
        <title>Genome assembly of Pristionchus species.</title>
        <authorList>
            <person name="Yoshida K."/>
            <person name="Sommer R.J."/>
        </authorList>
    </citation>
    <scope>NUCLEOTIDE SEQUENCE</scope>
    <source>
        <strain evidence="2">RS0144</strain>
    </source>
</reference>
<dbReference type="EMBL" id="BTSX01000005">
    <property type="protein sequence ID" value="GMT01929.1"/>
    <property type="molecule type" value="Genomic_DNA"/>
</dbReference>
<name>A0AAV5U727_9BILA</name>
<keyword evidence="3" id="KW-1185">Reference proteome</keyword>
<protein>
    <recommendedName>
        <fullName evidence="4">Secreted protein</fullName>
    </recommendedName>
</protein>
<proteinExistence type="predicted"/>
<dbReference type="Proteomes" id="UP001432027">
    <property type="component" value="Unassembled WGS sequence"/>
</dbReference>
<dbReference type="AlphaFoldDB" id="A0AAV5U727"/>
<keyword evidence="1" id="KW-0732">Signal</keyword>
<sequence>MSSMTTMIVSRWRALLLQLRRCFLVVARALNHFHCHVESLSHANLLFAAPDLSERSLAQLLDEFDRFATQLPCLLRYGVECHHRDVFFLDLDRLSHLMDPATRRLLFGYRIL</sequence>
<evidence type="ECO:0000313" key="2">
    <source>
        <dbReference type="EMBL" id="GMT01929.1"/>
    </source>
</evidence>
<feature type="chain" id="PRO_5043977828" description="Secreted protein" evidence="1">
    <location>
        <begin position="30"/>
        <end position="112"/>
    </location>
</feature>
<organism evidence="2 3">
    <name type="scientific">Pristionchus entomophagus</name>
    <dbReference type="NCBI Taxonomy" id="358040"/>
    <lineage>
        <taxon>Eukaryota</taxon>
        <taxon>Metazoa</taxon>
        <taxon>Ecdysozoa</taxon>
        <taxon>Nematoda</taxon>
        <taxon>Chromadorea</taxon>
        <taxon>Rhabditida</taxon>
        <taxon>Rhabditina</taxon>
        <taxon>Diplogasteromorpha</taxon>
        <taxon>Diplogasteroidea</taxon>
        <taxon>Neodiplogasteridae</taxon>
        <taxon>Pristionchus</taxon>
    </lineage>
</organism>
<evidence type="ECO:0000256" key="1">
    <source>
        <dbReference type="SAM" id="SignalP"/>
    </source>
</evidence>
<evidence type="ECO:0008006" key="4">
    <source>
        <dbReference type="Google" id="ProtNLM"/>
    </source>
</evidence>
<gene>
    <name evidence="2" type="ORF">PENTCL1PPCAC_24103</name>
</gene>
<comment type="caution">
    <text evidence="2">The sequence shown here is derived from an EMBL/GenBank/DDBJ whole genome shotgun (WGS) entry which is preliminary data.</text>
</comment>
<evidence type="ECO:0000313" key="3">
    <source>
        <dbReference type="Proteomes" id="UP001432027"/>
    </source>
</evidence>
<accession>A0AAV5U727</accession>